<evidence type="ECO:0000313" key="3">
    <source>
        <dbReference type="Proteomes" id="UP000305888"/>
    </source>
</evidence>
<name>A0A5B8FUL3_9RHOB</name>
<accession>A0A5B8FUL3</accession>
<dbReference type="Proteomes" id="UP000305888">
    <property type="component" value="Chromosome"/>
</dbReference>
<dbReference type="RefSeq" id="WP_138573265.1">
    <property type="nucleotide sequence ID" value="NZ_CP040818.1"/>
</dbReference>
<organism evidence="2 3">
    <name type="scientific">Paroceanicella profunda</name>
    <dbReference type="NCBI Taxonomy" id="2579971"/>
    <lineage>
        <taxon>Bacteria</taxon>
        <taxon>Pseudomonadati</taxon>
        <taxon>Pseudomonadota</taxon>
        <taxon>Alphaproteobacteria</taxon>
        <taxon>Rhodobacterales</taxon>
        <taxon>Paracoccaceae</taxon>
        <taxon>Paroceanicella</taxon>
    </lineage>
</organism>
<dbReference type="SUPFAM" id="SSF89155">
    <property type="entry name" value="TorD-like"/>
    <property type="match status" value="1"/>
</dbReference>
<gene>
    <name evidence="2" type="ORF">FDP22_11990</name>
</gene>
<dbReference type="InterPro" id="IPR020945">
    <property type="entry name" value="DMSO/NO3_reduct_chaperone"/>
</dbReference>
<keyword evidence="1" id="KW-0143">Chaperone</keyword>
<dbReference type="Gene3D" id="1.10.3480.10">
    <property type="entry name" value="TorD-like"/>
    <property type="match status" value="1"/>
</dbReference>
<dbReference type="AlphaFoldDB" id="A0A5B8FUL3"/>
<dbReference type="InterPro" id="IPR036411">
    <property type="entry name" value="TorD-like_sf"/>
</dbReference>
<evidence type="ECO:0000313" key="2">
    <source>
        <dbReference type="EMBL" id="QDL92436.1"/>
    </source>
</evidence>
<dbReference type="InterPro" id="IPR050289">
    <property type="entry name" value="TorD/DmsD_chaperones"/>
</dbReference>
<dbReference type="Pfam" id="PF02613">
    <property type="entry name" value="Nitrate_red_del"/>
    <property type="match status" value="1"/>
</dbReference>
<dbReference type="KEGG" id="ppru:FDP22_11990"/>
<dbReference type="OrthoDB" id="8526323at2"/>
<dbReference type="EMBL" id="CP040818">
    <property type="protein sequence ID" value="QDL92436.1"/>
    <property type="molecule type" value="Genomic_DNA"/>
</dbReference>
<dbReference type="PANTHER" id="PTHR34227:SF1">
    <property type="entry name" value="DIMETHYL SULFOXIDE REDUCTASE CHAPERONE-RELATED"/>
    <property type="match status" value="1"/>
</dbReference>
<sequence>MSGDKKTPREIQDLAAVAEEDRVRADFYEFLAGLLVRPADTAMLRRLSALSGDDTDIGRAIEALAAVARSMSTTTVRREFNDLFIGLGRGELVPYASFYMTGFLNEKPLARLRQDMARHAVARAEAVFEPEDNIASLCEIMSGLIRGRFGAPLPLPAQREFFATHLAPWAAHFFSDLEAARASVFYAPVGTLGRLMIEIEREAFRLGGGTDP</sequence>
<reference evidence="2 3" key="1">
    <citation type="submission" date="2019-06" db="EMBL/GenBank/DDBJ databases">
        <title>Genome sequence of Rhodobacteraceae bacterium D4M1.</title>
        <authorList>
            <person name="Cao J."/>
        </authorList>
    </citation>
    <scope>NUCLEOTIDE SEQUENCE [LARGE SCALE GENOMIC DNA]</scope>
    <source>
        <strain evidence="2 3">D4M1</strain>
    </source>
</reference>
<dbReference type="PANTHER" id="PTHR34227">
    <property type="entry name" value="CHAPERONE PROTEIN YCDY"/>
    <property type="match status" value="1"/>
</dbReference>
<proteinExistence type="predicted"/>
<evidence type="ECO:0000256" key="1">
    <source>
        <dbReference type="ARBA" id="ARBA00023186"/>
    </source>
</evidence>
<keyword evidence="3" id="KW-1185">Reference proteome</keyword>
<protein>
    <submittedName>
        <fullName evidence="2">Molecular chaperone TorD family protein</fullName>
    </submittedName>
</protein>